<evidence type="ECO:0000259" key="6">
    <source>
        <dbReference type="PROSITE" id="PS51007"/>
    </source>
</evidence>
<keyword evidence="1 4" id="KW-0349">Heme</keyword>
<keyword evidence="5" id="KW-0732">Signal</keyword>
<reference evidence="7" key="1">
    <citation type="submission" date="2023-03" db="EMBL/GenBank/DDBJ databases">
        <title>Andean soil-derived lignocellulolytic bacterial consortium as a source of novel taxa and putative plastic-active enzymes.</title>
        <authorList>
            <person name="Diaz-Garcia L."/>
            <person name="Chuvochina M."/>
            <person name="Feuerriegel G."/>
            <person name="Bunk B."/>
            <person name="Sproer C."/>
            <person name="Streit W.R."/>
            <person name="Rodriguez L.M."/>
            <person name="Overmann J."/>
            <person name="Jimenez D.J."/>
        </authorList>
    </citation>
    <scope>NUCLEOTIDE SEQUENCE</scope>
    <source>
        <strain evidence="7">MAG 7</strain>
    </source>
</reference>
<organism evidence="7 8">
    <name type="scientific">Candidatus Pseudobacter hemicellulosilyticus</name>
    <dbReference type="NCBI Taxonomy" id="3121375"/>
    <lineage>
        <taxon>Bacteria</taxon>
        <taxon>Pseudomonadati</taxon>
        <taxon>Bacteroidota</taxon>
        <taxon>Chitinophagia</taxon>
        <taxon>Chitinophagales</taxon>
        <taxon>Chitinophagaceae</taxon>
        <taxon>Pseudobacter</taxon>
    </lineage>
</organism>
<name>A0AAJ5WWE6_9BACT</name>
<protein>
    <submittedName>
        <fullName evidence="7">Cytochrome c</fullName>
    </submittedName>
</protein>
<keyword evidence="2 4" id="KW-0479">Metal-binding</keyword>
<dbReference type="Proteomes" id="UP001220610">
    <property type="component" value="Chromosome"/>
</dbReference>
<dbReference type="InterPro" id="IPR009056">
    <property type="entry name" value="Cyt_c-like_dom"/>
</dbReference>
<evidence type="ECO:0000256" key="2">
    <source>
        <dbReference type="ARBA" id="ARBA00022723"/>
    </source>
</evidence>
<evidence type="ECO:0000313" key="8">
    <source>
        <dbReference type="Proteomes" id="UP001220610"/>
    </source>
</evidence>
<feature type="signal peptide" evidence="5">
    <location>
        <begin position="1"/>
        <end position="23"/>
    </location>
</feature>
<evidence type="ECO:0000256" key="3">
    <source>
        <dbReference type="ARBA" id="ARBA00023004"/>
    </source>
</evidence>
<dbReference type="GO" id="GO:0046872">
    <property type="term" value="F:metal ion binding"/>
    <property type="evidence" value="ECO:0007669"/>
    <property type="project" value="UniProtKB-KW"/>
</dbReference>
<evidence type="ECO:0000256" key="1">
    <source>
        <dbReference type="ARBA" id="ARBA00022617"/>
    </source>
</evidence>
<evidence type="ECO:0000256" key="4">
    <source>
        <dbReference type="PROSITE-ProRule" id="PRU00433"/>
    </source>
</evidence>
<dbReference type="GO" id="GO:0020037">
    <property type="term" value="F:heme binding"/>
    <property type="evidence" value="ECO:0007669"/>
    <property type="project" value="InterPro"/>
</dbReference>
<dbReference type="PROSITE" id="PS51257">
    <property type="entry name" value="PROKAR_LIPOPROTEIN"/>
    <property type="match status" value="1"/>
</dbReference>
<dbReference type="Gene3D" id="1.10.760.10">
    <property type="entry name" value="Cytochrome c-like domain"/>
    <property type="match status" value="1"/>
</dbReference>
<keyword evidence="3 4" id="KW-0408">Iron</keyword>
<feature type="chain" id="PRO_5042583974" evidence="5">
    <location>
        <begin position="24"/>
        <end position="131"/>
    </location>
</feature>
<dbReference type="GO" id="GO:0009055">
    <property type="term" value="F:electron transfer activity"/>
    <property type="evidence" value="ECO:0007669"/>
    <property type="project" value="InterPro"/>
</dbReference>
<proteinExistence type="predicted"/>
<sequence length="131" mass="13431">MKRLVIVLAGSMLLFALSCSKKSEDNVNNPDPPGGPGIPGCDTANRQYAAHVVPILTANCYGCHGASSNAGSGGIVLEGYNNLRPKAVSGTLIGVITHAAGFPAMPKGGAKLSDCNINVIRSWINNGAQNN</sequence>
<dbReference type="AlphaFoldDB" id="A0AAJ5WWE6"/>
<dbReference type="InterPro" id="IPR036909">
    <property type="entry name" value="Cyt_c-like_dom_sf"/>
</dbReference>
<dbReference type="SUPFAM" id="SSF46626">
    <property type="entry name" value="Cytochrome c"/>
    <property type="match status" value="1"/>
</dbReference>
<accession>A0AAJ5WWE6</accession>
<dbReference type="EMBL" id="CP119311">
    <property type="protein sequence ID" value="WEK35610.1"/>
    <property type="molecule type" value="Genomic_DNA"/>
</dbReference>
<evidence type="ECO:0000256" key="5">
    <source>
        <dbReference type="SAM" id="SignalP"/>
    </source>
</evidence>
<dbReference type="PROSITE" id="PS51007">
    <property type="entry name" value="CYTC"/>
    <property type="match status" value="1"/>
</dbReference>
<evidence type="ECO:0000313" key="7">
    <source>
        <dbReference type="EMBL" id="WEK35610.1"/>
    </source>
</evidence>
<feature type="domain" description="Cytochrome c" evidence="6">
    <location>
        <begin position="47"/>
        <end position="128"/>
    </location>
</feature>
<gene>
    <name evidence="7" type="ORF">P0Y53_24255</name>
</gene>